<name>A0ABP1D997_9APHY</name>
<evidence type="ECO:0000256" key="4">
    <source>
        <dbReference type="ARBA" id="ARBA00022824"/>
    </source>
</evidence>
<evidence type="ECO:0000256" key="1">
    <source>
        <dbReference type="ARBA" id="ARBA00004477"/>
    </source>
</evidence>
<evidence type="ECO:0000313" key="8">
    <source>
        <dbReference type="EMBL" id="CAL1704450.1"/>
    </source>
</evidence>
<feature type="transmembrane region" description="Helical" evidence="7">
    <location>
        <begin position="48"/>
        <end position="68"/>
    </location>
</feature>
<evidence type="ECO:0000256" key="6">
    <source>
        <dbReference type="ARBA" id="ARBA00023136"/>
    </source>
</evidence>
<evidence type="ECO:0000313" key="9">
    <source>
        <dbReference type="Proteomes" id="UP001497453"/>
    </source>
</evidence>
<reference evidence="9" key="1">
    <citation type="submission" date="2024-04" db="EMBL/GenBank/DDBJ databases">
        <authorList>
            <person name="Shaw F."/>
            <person name="Minotto A."/>
        </authorList>
    </citation>
    <scope>NUCLEOTIDE SEQUENCE [LARGE SCALE GENOMIC DNA]</scope>
</reference>
<organism evidence="8 9">
    <name type="scientific">Somion occarium</name>
    <dbReference type="NCBI Taxonomy" id="3059160"/>
    <lineage>
        <taxon>Eukaryota</taxon>
        <taxon>Fungi</taxon>
        <taxon>Dikarya</taxon>
        <taxon>Basidiomycota</taxon>
        <taxon>Agaricomycotina</taxon>
        <taxon>Agaricomycetes</taxon>
        <taxon>Polyporales</taxon>
        <taxon>Cerrenaceae</taxon>
        <taxon>Somion</taxon>
    </lineage>
</organism>
<keyword evidence="4 7" id="KW-0256">Endoplasmic reticulum</keyword>
<comment type="function">
    <text evidence="7">Regulatory subunit of the dolichol-phosphate mannose (DPM) synthase complex; essential for the ER localization.</text>
</comment>
<keyword evidence="6 7" id="KW-0472">Membrane</keyword>
<proteinExistence type="inferred from homology"/>
<evidence type="ECO:0000256" key="3">
    <source>
        <dbReference type="ARBA" id="ARBA00022692"/>
    </source>
</evidence>
<evidence type="ECO:0000256" key="2">
    <source>
        <dbReference type="ARBA" id="ARBA00005478"/>
    </source>
</evidence>
<comment type="subcellular location">
    <subcellularLocation>
        <location evidence="1 7">Endoplasmic reticulum membrane</location>
        <topology evidence="1 7">Multi-pass membrane protein</topology>
    </subcellularLocation>
</comment>
<dbReference type="PANTHER" id="PTHR15039">
    <property type="entry name" value="DOLICHOL PHOSPHATE-MANNOSE BIOSYNTHESIS REGULATORY PROTEIN"/>
    <property type="match status" value="1"/>
</dbReference>
<accession>A0ABP1D997</accession>
<keyword evidence="5 7" id="KW-1133">Transmembrane helix</keyword>
<dbReference type="Proteomes" id="UP001497453">
    <property type="component" value="Chromosome 3"/>
</dbReference>
<feature type="transmembrane region" description="Helical" evidence="7">
    <location>
        <begin position="7"/>
        <end position="28"/>
    </location>
</feature>
<dbReference type="PANTHER" id="PTHR15039:SF11">
    <property type="entry name" value="DOLICHOL PHOSPHATE-MANNOSE BIOSYNTHESIS REGULATORY PROTEIN"/>
    <property type="match status" value="1"/>
</dbReference>
<evidence type="ECO:0000256" key="5">
    <source>
        <dbReference type="ARBA" id="ARBA00022989"/>
    </source>
</evidence>
<keyword evidence="9" id="KW-1185">Reference proteome</keyword>
<dbReference type="InterPro" id="IPR009914">
    <property type="entry name" value="DPM2"/>
</dbReference>
<evidence type="ECO:0000256" key="7">
    <source>
        <dbReference type="RuleBase" id="RU365084"/>
    </source>
</evidence>
<protein>
    <recommendedName>
        <fullName evidence="7">Dolichol phosphate-mannose biosynthesis regulatory protein</fullName>
    </recommendedName>
</protein>
<sequence>MVMSDKALGGLMLSFSGAILVYYSLWTILLPFFDSSSPVHDYFPKREWAVRLSAFIIILGVSAIGMLLSVKILKHHTSANNPKKSL</sequence>
<comment type="pathway">
    <text evidence="7">Protein modification; protein glycosylation.</text>
</comment>
<comment type="similarity">
    <text evidence="2 7">Belongs to the DPM2 family.</text>
</comment>
<keyword evidence="3 7" id="KW-0812">Transmembrane</keyword>
<dbReference type="EMBL" id="OZ037946">
    <property type="protein sequence ID" value="CAL1704450.1"/>
    <property type="molecule type" value="Genomic_DNA"/>
</dbReference>
<gene>
    <name evidence="8" type="ORF">GFSPODELE1_LOCUS5006</name>
</gene>
<dbReference type="Pfam" id="PF07297">
    <property type="entry name" value="DPM2"/>
    <property type="match status" value="1"/>
</dbReference>
<comment type="subunit">
    <text evidence="7">Component of the dolichol-phosphate mannose (DPM) synthase complex.</text>
</comment>